<dbReference type="AlphaFoldDB" id="A0A5C5WHW9"/>
<name>A0A5C5WHW9_9BACT</name>
<evidence type="ECO:0000313" key="2">
    <source>
        <dbReference type="Proteomes" id="UP000316598"/>
    </source>
</evidence>
<sequence>MILTSPQRRALVAIDTFLASGETRANFRAERGCGLTALLQYLVDINGMGAVPTDFVIAQNSPIEVSANSVCRTVWLVDRATDCSEAAMQHGTVISAVRPQSRCVIDLQPMTCDELADFLRRQQATLNGRMVTYTDTAVRELHRQTAGRVALLMPQMARVLQTLSHLGESQVDTALVTACQGEARRAA</sequence>
<reference evidence="1 2" key="1">
    <citation type="submission" date="2019-02" db="EMBL/GenBank/DDBJ databases">
        <title>Deep-cultivation of Planctomycetes and their phenomic and genomic characterization uncovers novel biology.</title>
        <authorList>
            <person name="Wiegand S."/>
            <person name="Jogler M."/>
            <person name="Boedeker C."/>
            <person name="Pinto D."/>
            <person name="Vollmers J."/>
            <person name="Rivas-Marin E."/>
            <person name="Kohn T."/>
            <person name="Peeters S.H."/>
            <person name="Heuer A."/>
            <person name="Rast P."/>
            <person name="Oberbeckmann S."/>
            <person name="Bunk B."/>
            <person name="Jeske O."/>
            <person name="Meyerdierks A."/>
            <person name="Storesund J.E."/>
            <person name="Kallscheuer N."/>
            <person name="Luecker S."/>
            <person name="Lage O.M."/>
            <person name="Pohl T."/>
            <person name="Merkel B.J."/>
            <person name="Hornburger P."/>
            <person name="Mueller R.-W."/>
            <person name="Bruemmer F."/>
            <person name="Labrenz M."/>
            <person name="Spormann A.M."/>
            <person name="Op Den Camp H."/>
            <person name="Overmann J."/>
            <person name="Amann R."/>
            <person name="Jetten M.S.M."/>
            <person name="Mascher T."/>
            <person name="Medema M.H."/>
            <person name="Devos D.P."/>
            <person name="Kaster A.-K."/>
            <person name="Ovreas L."/>
            <person name="Rohde M."/>
            <person name="Galperin M.Y."/>
            <person name="Jogler C."/>
        </authorList>
    </citation>
    <scope>NUCLEOTIDE SEQUENCE [LARGE SCALE GENOMIC DNA]</scope>
    <source>
        <strain evidence="1 2">Pla22</strain>
    </source>
</reference>
<proteinExistence type="predicted"/>
<keyword evidence="2" id="KW-1185">Reference proteome</keyword>
<accession>A0A5C5WHW9</accession>
<organism evidence="1 2">
    <name type="scientific">Rubripirellula amarantea</name>
    <dbReference type="NCBI Taxonomy" id="2527999"/>
    <lineage>
        <taxon>Bacteria</taxon>
        <taxon>Pseudomonadati</taxon>
        <taxon>Planctomycetota</taxon>
        <taxon>Planctomycetia</taxon>
        <taxon>Pirellulales</taxon>
        <taxon>Pirellulaceae</taxon>
        <taxon>Rubripirellula</taxon>
    </lineage>
</organism>
<dbReference type="EMBL" id="SJPI01000002">
    <property type="protein sequence ID" value="TWT50396.1"/>
    <property type="molecule type" value="Genomic_DNA"/>
</dbReference>
<gene>
    <name evidence="1" type="ORF">Pla22_31380</name>
</gene>
<dbReference type="RefSeq" id="WP_146515632.1">
    <property type="nucleotide sequence ID" value="NZ_SJPI01000002.1"/>
</dbReference>
<protein>
    <submittedName>
        <fullName evidence="1">Uncharacterized protein</fullName>
    </submittedName>
</protein>
<comment type="caution">
    <text evidence="1">The sequence shown here is derived from an EMBL/GenBank/DDBJ whole genome shotgun (WGS) entry which is preliminary data.</text>
</comment>
<dbReference type="Proteomes" id="UP000316598">
    <property type="component" value="Unassembled WGS sequence"/>
</dbReference>
<evidence type="ECO:0000313" key="1">
    <source>
        <dbReference type="EMBL" id="TWT50396.1"/>
    </source>
</evidence>
<dbReference type="OrthoDB" id="9802811at2"/>